<evidence type="ECO:0008006" key="4">
    <source>
        <dbReference type="Google" id="ProtNLM"/>
    </source>
</evidence>
<sequence>MSIVFFCSHCGARFEIGEQAAGKVGRCKRCGEKITVPPPAAVAAAAPARAPAAAVSEGGGPAWLAQVTSQVALAPLTMEGMPGLRKPKPKATPMDDDLGDSKPYAVVETWKVPATDIVPGGSRAAGEVKIAWRGWWGTIQKLFRRLNEFAYLLSVPFLILLLIGATMHNRGLALLGGEAVVLLNIGRVLTGLANILAVPFREGPATGLLFLFPPYTIKYMIDHWKRLKRPTQRVVTPLLTIGAVILAFTFLPSLSGGSDAKAEARPKSVILGR</sequence>
<accession>A0ABT6F882</accession>
<evidence type="ECO:0000313" key="3">
    <source>
        <dbReference type="Proteomes" id="UP001216907"/>
    </source>
</evidence>
<proteinExistence type="predicted"/>
<protein>
    <recommendedName>
        <fullName evidence="4">Zinc finger/thioredoxin putative domain-containing protein</fullName>
    </recommendedName>
</protein>
<dbReference type="EMBL" id="JARRAG010000001">
    <property type="protein sequence ID" value="MDG3003803.1"/>
    <property type="molecule type" value="Genomic_DNA"/>
</dbReference>
<keyword evidence="3" id="KW-1185">Reference proteome</keyword>
<reference evidence="2 3" key="1">
    <citation type="submission" date="2023-03" db="EMBL/GenBank/DDBJ databases">
        <title>Paludisphaera mucosa sp. nov. a novel planctomycete from northern fen.</title>
        <authorList>
            <person name="Ivanova A."/>
        </authorList>
    </citation>
    <scope>NUCLEOTIDE SEQUENCE [LARGE SCALE GENOMIC DNA]</scope>
    <source>
        <strain evidence="2 3">Pla2</strain>
    </source>
</reference>
<dbReference type="RefSeq" id="WP_277860151.1">
    <property type="nucleotide sequence ID" value="NZ_JARRAG010000001.1"/>
</dbReference>
<organism evidence="2 3">
    <name type="scientific">Paludisphaera mucosa</name>
    <dbReference type="NCBI Taxonomy" id="3030827"/>
    <lineage>
        <taxon>Bacteria</taxon>
        <taxon>Pseudomonadati</taxon>
        <taxon>Planctomycetota</taxon>
        <taxon>Planctomycetia</taxon>
        <taxon>Isosphaerales</taxon>
        <taxon>Isosphaeraceae</taxon>
        <taxon>Paludisphaera</taxon>
    </lineage>
</organism>
<feature type="transmembrane region" description="Helical" evidence="1">
    <location>
        <begin position="149"/>
        <end position="167"/>
    </location>
</feature>
<name>A0ABT6F882_9BACT</name>
<dbReference type="Proteomes" id="UP001216907">
    <property type="component" value="Unassembled WGS sequence"/>
</dbReference>
<gene>
    <name evidence="2" type="ORF">PZE19_08475</name>
</gene>
<comment type="caution">
    <text evidence="2">The sequence shown here is derived from an EMBL/GenBank/DDBJ whole genome shotgun (WGS) entry which is preliminary data.</text>
</comment>
<evidence type="ECO:0000313" key="2">
    <source>
        <dbReference type="EMBL" id="MDG3003803.1"/>
    </source>
</evidence>
<keyword evidence="1" id="KW-0812">Transmembrane</keyword>
<keyword evidence="1" id="KW-0472">Membrane</keyword>
<evidence type="ECO:0000256" key="1">
    <source>
        <dbReference type="SAM" id="Phobius"/>
    </source>
</evidence>
<feature type="transmembrane region" description="Helical" evidence="1">
    <location>
        <begin position="234"/>
        <end position="251"/>
    </location>
</feature>
<keyword evidence="1" id="KW-1133">Transmembrane helix</keyword>